<accession>W9Y8Y6</accession>
<dbReference type="OrthoDB" id="2130169at2759"/>
<dbReference type="SUPFAM" id="SSF51735">
    <property type="entry name" value="NAD(P)-binding Rossmann-fold domains"/>
    <property type="match status" value="1"/>
</dbReference>
<protein>
    <recommendedName>
        <fullName evidence="3">NAD-dependent epimerase/dehydratase domain-containing protein</fullName>
    </recommendedName>
</protein>
<reference evidence="1 2" key="1">
    <citation type="submission" date="2013-03" db="EMBL/GenBank/DDBJ databases">
        <title>The Genome Sequence of Capronia epimyces CBS 606.96.</title>
        <authorList>
            <consortium name="The Broad Institute Genomics Platform"/>
            <person name="Cuomo C."/>
            <person name="de Hoog S."/>
            <person name="Gorbushina A."/>
            <person name="Walker B."/>
            <person name="Young S.K."/>
            <person name="Zeng Q."/>
            <person name="Gargeya S."/>
            <person name="Fitzgerald M."/>
            <person name="Haas B."/>
            <person name="Abouelleil A."/>
            <person name="Allen A.W."/>
            <person name="Alvarado L."/>
            <person name="Arachchi H.M."/>
            <person name="Berlin A.M."/>
            <person name="Chapman S.B."/>
            <person name="Gainer-Dewar J."/>
            <person name="Goldberg J."/>
            <person name="Griggs A."/>
            <person name="Gujja S."/>
            <person name="Hansen M."/>
            <person name="Howarth C."/>
            <person name="Imamovic A."/>
            <person name="Ireland A."/>
            <person name="Larimer J."/>
            <person name="McCowan C."/>
            <person name="Murphy C."/>
            <person name="Pearson M."/>
            <person name="Poon T.W."/>
            <person name="Priest M."/>
            <person name="Roberts A."/>
            <person name="Saif S."/>
            <person name="Shea T."/>
            <person name="Sisk P."/>
            <person name="Sykes S."/>
            <person name="Wortman J."/>
            <person name="Nusbaum C."/>
            <person name="Birren B."/>
        </authorList>
    </citation>
    <scope>NUCLEOTIDE SEQUENCE [LARGE SCALE GENOMIC DNA]</scope>
    <source>
        <strain evidence="1 2">CBS 606.96</strain>
    </source>
</reference>
<dbReference type="Proteomes" id="UP000019478">
    <property type="component" value="Unassembled WGS sequence"/>
</dbReference>
<dbReference type="GO" id="GO:0004029">
    <property type="term" value="F:aldehyde dehydrogenase (NAD+) activity"/>
    <property type="evidence" value="ECO:0007669"/>
    <property type="project" value="TreeGrafter"/>
</dbReference>
<dbReference type="InterPro" id="IPR036291">
    <property type="entry name" value="NAD(P)-bd_dom_sf"/>
</dbReference>
<evidence type="ECO:0008006" key="3">
    <source>
        <dbReference type="Google" id="ProtNLM"/>
    </source>
</evidence>
<keyword evidence="2" id="KW-1185">Reference proteome</keyword>
<dbReference type="AlphaFoldDB" id="W9Y8Y6"/>
<proteinExistence type="predicted"/>
<evidence type="ECO:0000313" key="2">
    <source>
        <dbReference type="Proteomes" id="UP000019478"/>
    </source>
</evidence>
<sequence length="364" mass="39568">MSTSSKSKSVFLIGPGLVGREILDLLLAEQYSVTTLVRRESYAAEIRESAAAAGAQVQTVVASLDDSSTIQAQTVVHDVVIHTATADHLASVEAVIAGVEARARLGKQTIFIHTSGTSLLSDDSRGEYRGDRIFDDARPQDIDALPDTAAHREIDLAIVRARDRLASAGARAKLAIVIPPLIYGLNPKYGRLSIQLPTLTRFALKHGYAGHVGKGASVWSDIHVFDLARAYVVLLHWLERDDSDAADDLRANPYFFCESGHDFSWADAAAVIGKELHNAGRIPSPVPTPIPVQNYDDLFGHFTPWVVGSNSRSRATRLRSLGWEPREKSLFDSLTQDEIPLILQENLDTFHGYAGVAVSGVMPP</sequence>
<gene>
    <name evidence="1" type="ORF">A1O3_02052</name>
</gene>
<name>W9Y8Y6_9EURO</name>
<organism evidence="1 2">
    <name type="scientific">Capronia epimyces CBS 606.96</name>
    <dbReference type="NCBI Taxonomy" id="1182542"/>
    <lineage>
        <taxon>Eukaryota</taxon>
        <taxon>Fungi</taxon>
        <taxon>Dikarya</taxon>
        <taxon>Ascomycota</taxon>
        <taxon>Pezizomycotina</taxon>
        <taxon>Eurotiomycetes</taxon>
        <taxon>Chaetothyriomycetidae</taxon>
        <taxon>Chaetothyriales</taxon>
        <taxon>Herpotrichiellaceae</taxon>
        <taxon>Capronia</taxon>
    </lineage>
</organism>
<dbReference type="InterPro" id="IPR051783">
    <property type="entry name" value="NAD(P)-dependent_oxidoreduct"/>
</dbReference>
<dbReference type="PANTHER" id="PTHR48079:SF6">
    <property type="entry name" value="NAD(P)-BINDING DOMAIN-CONTAINING PROTEIN-RELATED"/>
    <property type="match status" value="1"/>
</dbReference>
<dbReference type="GeneID" id="19166185"/>
<dbReference type="EMBL" id="AMGY01000002">
    <property type="protein sequence ID" value="EXJ88988.1"/>
    <property type="molecule type" value="Genomic_DNA"/>
</dbReference>
<dbReference type="GO" id="GO:0005737">
    <property type="term" value="C:cytoplasm"/>
    <property type="evidence" value="ECO:0007669"/>
    <property type="project" value="TreeGrafter"/>
</dbReference>
<dbReference type="RefSeq" id="XP_007730385.1">
    <property type="nucleotide sequence ID" value="XM_007732195.1"/>
</dbReference>
<dbReference type="PANTHER" id="PTHR48079">
    <property type="entry name" value="PROTEIN YEEZ"/>
    <property type="match status" value="1"/>
</dbReference>
<dbReference type="STRING" id="1182542.W9Y8Y6"/>
<dbReference type="HOGENOM" id="CLU_007383_12_1_1"/>
<dbReference type="eggNOG" id="KOG1502">
    <property type="taxonomic scope" value="Eukaryota"/>
</dbReference>
<evidence type="ECO:0000313" key="1">
    <source>
        <dbReference type="EMBL" id="EXJ88988.1"/>
    </source>
</evidence>
<dbReference type="Gene3D" id="3.40.50.720">
    <property type="entry name" value="NAD(P)-binding Rossmann-like Domain"/>
    <property type="match status" value="1"/>
</dbReference>
<comment type="caution">
    <text evidence="1">The sequence shown here is derived from an EMBL/GenBank/DDBJ whole genome shotgun (WGS) entry which is preliminary data.</text>
</comment>